<proteinExistence type="predicted"/>
<dbReference type="GO" id="GO:0046677">
    <property type="term" value="P:response to antibiotic"/>
    <property type="evidence" value="ECO:0007669"/>
    <property type="project" value="InterPro"/>
</dbReference>
<accession>A0A9D1Z377</accession>
<dbReference type="EMBL" id="DXCX01000004">
    <property type="protein sequence ID" value="HIY72385.1"/>
    <property type="molecule type" value="Genomic_DNA"/>
</dbReference>
<evidence type="ECO:0000313" key="3">
    <source>
        <dbReference type="Proteomes" id="UP000886824"/>
    </source>
</evidence>
<gene>
    <name evidence="2" type="ORF">H9826_00210</name>
</gene>
<feature type="domain" description="Beta-lactamase class A catalytic" evidence="1">
    <location>
        <begin position="24"/>
        <end position="235"/>
    </location>
</feature>
<dbReference type="InterPro" id="IPR012338">
    <property type="entry name" value="Beta-lactam/transpept-like"/>
</dbReference>
<dbReference type="PANTHER" id="PTHR35333:SF3">
    <property type="entry name" value="BETA-LACTAMASE-TYPE TRANSPEPTIDASE FOLD CONTAINING PROTEIN"/>
    <property type="match status" value="1"/>
</dbReference>
<keyword evidence="2" id="KW-0378">Hydrolase</keyword>
<evidence type="ECO:0000259" key="1">
    <source>
        <dbReference type="Pfam" id="PF13354"/>
    </source>
</evidence>
<dbReference type="PANTHER" id="PTHR35333">
    <property type="entry name" value="BETA-LACTAMASE"/>
    <property type="match status" value="1"/>
</dbReference>
<dbReference type="Gene3D" id="3.40.710.10">
    <property type="entry name" value="DD-peptidase/beta-lactamase superfamily"/>
    <property type="match status" value="1"/>
</dbReference>
<organism evidence="2 3">
    <name type="scientific">Candidatus Intestinimonas merdavium</name>
    <dbReference type="NCBI Taxonomy" id="2838622"/>
    <lineage>
        <taxon>Bacteria</taxon>
        <taxon>Bacillati</taxon>
        <taxon>Bacillota</taxon>
        <taxon>Clostridia</taxon>
        <taxon>Eubacteriales</taxon>
        <taxon>Intestinimonas</taxon>
    </lineage>
</organism>
<dbReference type="GO" id="GO:0030655">
    <property type="term" value="P:beta-lactam antibiotic catabolic process"/>
    <property type="evidence" value="ECO:0007669"/>
    <property type="project" value="InterPro"/>
</dbReference>
<dbReference type="InterPro" id="IPR000871">
    <property type="entry name" value="Beta-lactam_class-A"/>
</dbReference>
<dbReference type="AlphaFoldDB" id="A0A9D1Z377"/>
<dbReference type="Proteomes" id="UP000886824">
    <property type="component" value="Unassembled WGS sequence"/>
</dbReference>
<dbReference type="InterPro" id="IPR045155">
    <property type="entry name" value="Beta-lactam_cat"/>
</dbReference>
<reference evidence="2" key="2">
    <citation type="submission" date="2021-04" db="EMBL/GenBank/DDBJ databases">
        <authorList>
            <person name="Gilroy R."/>
        </authorList>
    </citation>
    <scope>NUCLEOTIDE SEQUENCE</scope>
    <source>
        <strain evidence="2">CHK33-7979</strain>
    </source>
</reference>
<dbReference type="GO" id="GO:0008800">
    <property type="term" value="F:beta-lactamase activity"/>
    <property type="evidence" value="ECO:0007669"/>
    <property type="project" value="InterPro"/>
</dbReference>
<protein>
    <submittedName>
        <fullName evidence="2">Class A beta-lactamase-related serine hydrolase</fullName>
    </submittedName>
</protein>
<reference evidence="2" key="1">
    <citation type="journal article" date="2021" name="PeerJ">
        <title>Extensive microbial diversity within the chicken gut microbiome revealed by metagenomics and culture.</title>
        <authorList>
            <person name="Gilroy R."/>
            <person name="Ravi A."/>
            <person name="Getino M."/>
            <person name="Pursley I."/>
            <person name="Horton D.L."/>
            <person name="Alikhan N.F."/>
            <person name="Baker D."/>
            <person name="Gharbi K."/>
            <person name="Hall N."/>
            <person name="Watson M."/>
            <person name="Adriaenssens E.M."/>
            <person name="Foster-Nyarko E."/>
            <person name="Jarju S."/>
            <person name="Secka A."/>
            <person name="Antonio M."/>
            <person name="Oren A."/>
            <person name="Chaudhuri R.R."/>
            <person name="La Ragione R."/>
            <person name="Hildebrand F."/>
            <person name="Pallen M.J."/>
        </authorList>
    </citation>
    <scope>NUCLEOTIDE SEQUENCE</scope>
    <source>
        <strain evidence="2">CHK33-7979</strain>
    </source>
</reference>
<sequence length="273" mass="30335">MTEQALDTYLKQEIAAFPCKTAVLAAEVESGKVLWALHPDTQVVSASTIKVPVLLAALEEVRQGRLSLGQTLDLPADMLLEDSQVFEYGPTSRSLWELLYWMIVESDNTATNRVISTVGYDVINTYAKEVLGLRHTVCQRKMLDWDAIAAGRNNYTSAGDQFALYRKLCRGELLNDSLTAVALDMLRRQRSMDDILRYIPYPVDFAHKTGGLDYLSHDAGVFFQPGGDWFLGIFTWDGPSAEGDKRQKMFIGRLAQAIYDTYGAPAPSFCSGG</sequence>
<dbReference type="SUPFAM" id="SSF56601">
    <property type="entry name" value="beta-lactamase/transpeptidase-like"/>
    <property type="match status" value="1"/>
</dbReference>
<comment type="caution">
    <text evidence="2">The sequence shown here is derived from an EMBL/GenBank/DDBJ whole genome shotgun (WGS) entry which is preliminary data.</text>
</comment>
<name>A0A9D1Z377_9FIRM</name>
<evidence type="ECO:0000313" key="2">
    <source>
        <dbReference type="EMBL" id="HIY72385.1"/>
    </source>
</evidence>
<dbReference type="Pfam" id="PF13354">
    <property type="entry name" value="Beta-lactamase2"/>
    <property type="match status" value="1"/>
</dbReference>